<dbReference type="InterPro" id="IPR052158">
    <property type="entry name" value="INH-QAR"/>
</dbReference>
<dbReference type="Proteomes" id="UP001305779">
    <property type="component" value="Unassembled WGS sequence"/>
</dbReference>
<dbReference type="SUPFAM" id="SSF52317">
    <property type="entry name" value="Class I glutamine amidotransferase-like"/>
    <property type="match status" value="1"/>
</dbReference>
<protein>
    <recommendedName>
        <fullName evidence="1">DJ-1/PfpI domain-containing protein</fullName>
    </recommendedName>
</protein>
<proteinExistence type="predicted"/>
<dbReference type="PANTHER" id="PTHR43130">
    <property type="entry name" value="ARAC-FAMILY TRANSCRIPTIONAL REGULATOR"/>
    <property type="match status" value="1"/>
</dbReference>
<gene>
    <name evidence="2" type="ORF">PRZ48_013356</name>
</gene>
<dbReference type="InterPro" id="IPR029062">
    <property type="entry name" value="Class_I_gatase-like"/>
</dbReference>
<evidence type="ECO:0000259" key="1">
    <source>
        <dbReference type="Pfam" id="PF01965"/>
    </source>
</evidence>
<feature type="domain" description="DJ-1/PfpI" evidence="1">
    <location>
        <begin position="15"/>
        <end position="192"/>
    </location>
</feature>
<organism evidence="2 3">
    <name type="scientific">Zasmidium cellare</name>
    <name type="common">Wine cellar mold</name>
    <name type="synonym">Racodium cellare</name>
    <dbReference type="NCBI Taxonomy" id="395010"/>
    <lineage>
        <taxon>Eukaryota</taxon>
        <taxon>Fungi</taxon>
        <taxon>Dikarya</taxon>
        <taxon>Ascomycota</taxon>
        <taxon>Pezizomycotina</taxon>
        <taxon>Dothideomycetes</taxon>
        <taxon>Dothideomycetidae</taxon>
        <taxon>Mycosphaerellales</taxon>
        <taxon>Mycosphaerellaceae</taxon>
        <taxon>Zasmidium</taxon>
    </lineage>
</organism>
<sequence length="228" mass="24907">MPPQPYAPAVLQTAIIAWTGMDLTDFTGPLEVLSHARNAQRERLYNVTVAAETELSETSQDISIYRHTSIEEMVQEIEKFDVLIIPGGGGFTADKIPEAPGLKSVLKTFIALPPRESNPRVLISICAGVFFLAEEGLLKGKVATSHYSALGDIQKLCDRHGGTKIVRQHYVDVGDVDGLRVIVSGGITSGFDAALYLVEVQQGFEVAEGARAVMYAWWRREALPFGTF</sequence>
<dbReference type="EMBL" id="JAXOVC010000012">
    <property type="protein sequence ID" value="KAK4495029.1"/>
    <property type="molecule type" value="Genomic_DNA"/>
</dbReference>
<evidence type="ECO:0000313" key="2">
    <source>
        <dbReference type="EMBL" id="KAK4495029.1"/>
    </source>
</evidence>
<reference evidence="2 3" key="1">
    <citation type="journal article" date="2023" name="G3 (Bethesda)">
        <title>A chromosome-level genome assembly of Zasmidium syzygii isolated from banana leaves.</title>
        <authorList>
            <person name="van Westerhoven A.C."/>
            <person name="Mehrabi R."/>
            <person name="Talebi R."/>
            <person name="Steentjes M.B.F."/>
            <person name="Corcolon B."/>
            <person name="Chong P.A."/>
            <person name="Kema G.H.J."/>
            <person name="Seidl M.F."/>
        </authorList>
    </citation>
    <scope>NUCLEOTIDE SEQUENCE [LARGE SCALE GENOMIC DNA]</scope>
    <source>
        <strain evidence="2 3">P124</strain>
    </source>
</reference>
<dbReference type="Gene3D" id="3.40.50.880">
    <property type="match status" value="1"/>
</dbReference>
<dbReference type="InterPro" id="IPR002818">
    <property type="entry name" value="DJ-1/PfpI"/>
</dbReference>
<evidence type="ECO:0000313" key="3">
    <source>
        <dbReference type="Proteomes" id="UP001305779"/>
    </source>
</evidence>
<name>A0ABR0E133_ZASCE</name>
<keyword evidence="3" id="KW-1185">Reference proteome</keyword>
<dbReference type="Pfam" id="PF01965">
    <property type="entry name" value="DJ-1_PfpI"/>
    <property type="match status" value="1"/>
</dbReference>
<comment type="caution">
    <text evidence="2">The sequence shown here is derived from an EMBL/GenBank/DDBJ whole genome shotgun (WGS) entry which is preliminary data.</text>
</comment>
<dbReference type="PANTHER" id="PTHR43130:SF3">
    <property type="entry name" value="HTH-TYPE TRANSCRIPTIONAL REGULATOR RV1931C"/>
    <property type="match status" value="1"/>
</dbReference>
<accession>A0ABR0E133</accession>